<evidence type="ECO:0000256" key="1">
    <source>
        <dbReference type="RuleBase" id="RU003682"/>
    </source>
</evidence>
<dbReference type="Gene3D" id="2.60.120.330">
    <property type="entry name" value="B-lactam Antibiotic, Isopenicillin N Synthase, Chain"/>
    <property type="match status" value="1"/>
</dbReference>
<feature type="domain" description="Fe2OG dioxygenase" evidence="3">
    <location>
        <begin position="194"/>
        <end position="301"/>
    </location>
</feature>
<comment type="caution">
    <text evidence="4">The sequence shown here is derived from an EMBL/GenBank/DDBJ whole genome shotgun (WGS) entry which is preliminary data.</text>
</comment>
<keyword evidence="1" id="KW-0560">Oxidoreductase</keyword>
<dbReference type="GO" id="GO:0016491">
    <property type="term" value="F:oxidoreductase activity"/>
    <property type="evidence" value="ECO:0007669"/>
    <property type="project" value="UniProtKB-KW"/>
</dbReference>
<dbReference type="InterPro" id="IPR027443">
    <property type="entry name" value="IPNS-like_sf"/>
</dbReference>
<proteinExistence type="inferred from homology"/>
<organism evidence="4 5">
    <name type="scientific">Austropuccinia psidii MF-1</name>
    <dbReference type="NCBI Taxonomy" id="1389203"/>
    <lineage>
        <taxon>Eukaryota</taxon>
        <taxon>Fungi</taxon>
        <taxon>Dikarya</taxon>
        <taxon>Basidiomycota</taxon>
        <taxon>Pucciniomycotina</taxon>
        <taxon>Pucciniomycetes</taxon>
        <taxon>Pucciniales</taxon>
        <taxon>Sphaerophragmiaceae</taxon>
        <taxon>Austropuccinia</taxon>
    </lineage>
</organism>
<dbReference type="InterPro" id="IPR044861">
    <property type="entry name" value="IPNS-like_FE2OG_OXY"/>
</dbReference>
<evidence type="ECO:0000259" key="3">
    <source>
        <dbReference type="PROSITE" id="PS51471"/>
    </source>
</evidence>
<keyword evidence="1" id="KW-0408">Iron</keyword>
<gene>
    <name evidence="4" type="ORF">O181_060296</name>
</gene>
<dbReference type="AlphaFoldDB" id="A0A9Q3EKP3"/>
<evidence type="ECO:0000256" key="2">
    <source>
        <dbReference type="SAM" id="MobiDB-lite"/>
    </source>
</evidence>
<comment type="similarity">
    <text evidence="1">Belongs to the iron/ascorbate-dependent oxidoreductase family.</text>
</comment>
<dbReference type="PROSITE" id="PS51471">
    <property type="entry name" value="FE2OG_OXY"/>
    <property type="match status" value="1"/>
</dbReference>
<dbReference type="OrthoDB" id="288590at2759"/>
<sequence length="336" mass="37446">MSSLAHTSIPLIDFSSFIDCDNQRWVECLSSAQVQTAQDIVQAFQTHGFVYLRNFPMPPGMVPQAFQWSEKFFNLPLHIKRQALHPADASSHRGYSPVGAEKIPQSESSIDPQKGLPPPDFKETFEIGKSDKLPKNIWLSEVIENSCGLKGFKEFFEEFFLACSKLQTQILRAISIGLLGIENATYLEKSHQEFNNQIRLAHYPAIKNKDINERCGAHTDFGTITILFQDNVGGLEVENPLQAGHFVSVEPIEGTVVVNIADLLMRWSNDSLKSTLHRVKPPGSIHGVIPSRYSIPFFCGPDPLTVIDSLPGCPSPSKYSPVIANDYILSRIKASY</sequence>
<dbReference type="InterPro" id="IPR026992">
    <property type="entry name" value="DIOX_N"/>
</dbReference>
<dbReference type="Pfam" id="PF03171">
    <property type="entry name" value="2OG-FeII_Oxy"/>
    <property type="match status" value="1"/>
</dbReference>
<dbReference type="SUPFAM" id="SSF51197">
    <property type="entry name" value="Clavaminate synthase-like"/>
    <property type="match status" value="1"/>
</dbReference>
<accession>A0A9Q3EKP3</accession>
<keyword evidence="1" id="KW-0479">Metal-binding</keyword>
<dbReference type="EMBL" id="AVOT02028189">
    <property type="protein sequence ID" value="MBW0520581.1"/>
    <property type="molecule type" value="Genomic_DNA"/>
</dbReference>
<feature type="region of interest" description="Disordered" evidence="2">
    <location>
        <begin position="88"/>
        <end position="117"/>
    </location>
</feature>
<dbReference type="InterPro" id="IPR050231">
    <property type="entry name" value="Iron_ascorbate_oxido_reductase"/>
</dbReference>
<protein>
    <recommendedName>
        <fullName evidence="3">Fe2OG dioxygenase domain-containing protein</fullName>
    </recommendedName>
</protein>
<keyword evidence="5" id="KW-1185">Reference proteome</keyword>
<dbReference type="InterPro" id="IPR005123">
    <property type="entry name" value="Oxoglu/Fe-dep_dioxygenase_dom"/>
</dbReference>
<dbReference type="PANTHER" id="PTHR47990">
    <property type="entry name" value="2-OXOGLUTARATE (2OG) AND FE(II)-DEPENDENT OXYGENASE SUPERFAMILY PROTEIN-RELATED"/>
    <property type="match status" value="1"/>
</dbReference>
<evidence type="ECO:0000313" key="4">
    <source>
        <dbReference type="EMBL" id="MBW0520581.1"/>
    </source>
</evidence>
<reference evidence="4" key="1">
    <citation type="submission" date="2021-03" db="EMBL/GenBank/DDBJ databases">
        <title>Draft genome sequence of rust myrtle Austropuccinia psidii MF-1, a brazilian biotype.</title>
        <authorList>
            <person name="Quecine M.C."/>
            <person name="Pachon D.M.R."/>
            <person name="Bonatelli M.L."/>
            <person name="Correr F.H."/>
            <person name="Franceschini L.M."/>
            <person name="Leite T.F."/>
            <person name="Margarido G.R.A."/>
            <person name="Almeida C.A."/>
            <person name="Ferrarezi J.A."/>
            <person name="Labate C.A."/>
        </authorList>
    </citation>
    <scope>NUCLEOTIDE SEQUENCE</scope>
    <source>
        <strain evidence="4">MF-1</strain>
    </source>
</reference>
<evidence type="ECO:0000313" key="5">
    <source>
        <dbReference type="Proteomes" id="UP000765509"/>
    </source>
</evidence>
<dbReference type="Pfam" id="PF14226">
    <property type="entry name" value="DIOX_N"/>
    <property type="match status" value="1"/>
</dbReference>
<dbReference type="GO" id="GO:0046872">
    <property type="term" value="F:metal ion binding"/>
    <property type="evidence" value="ECO:0007669"/>
    <property type="project" value="UniProtKB-KW"/>
</dbReference>
<dbReference type="Proteomes" id="UP000765509">
    <property type="component" value="Unassembled WGS sequence"/>
</dbReference>
<name>A0A9Q3EKP3_9BASI</name>